<organism evidence="1 2">
    <name type="scientific">Ileibacterium valens</name>
    <dbReference type="NCBI Taxonomy" id="1862668"/>
    <lineage>
        <taxon>Bacteria</taxon>
        <taxon>Bacillati</taxon>
        <taxon>Bacillota</taxon>
        <taxon>Erysipelotrichia</taxon>
        <taxon>Erysipelotrichales</taxon>
        <taxon>Erysipelotrichaceae</taxon>
        <taxon>Ileibacterium</taxon>
    </lineage>
</organism>
<protein>
    <submittedName>
        <fullName evidence="1">Uncharacterized protein</fullName>
    </submittedName>
</protein>
<dbReference type="EMBL" id="MPJW01000108">
    <property type="protein sequence ID" value="OLU40415.1"/>
    <property type="molecule type" value="Genomic_DNA"/>
</dbReference>
<comment type="caution">
    <text evidence="1">The sequence shown here is derived from an EMBL/GenBank/DDBJ whole genome shotgun (WGS) entry which is preliminary data.</text>
</comment>
<evidence type="ECO:0000313" key="1">
    <source>
        <dbReference type="EMBL" id="OLU40415.1"/>
    </source>
</evidence>
<keyword evidence="2" id="KW-1185">Reference proteome</keyword>
<evidence type="ECO:0000313" key="2">
    <source>
        <dbReference type="Proteomes" id="UP000186341"/>
    </source>
</evidence>
<reference evidence="1 2" key="1">
    <citation type="submission" date="2016-11" db="EMBL/GenBank/DDBJ databases">
        <title>Description of two novel members of the family Erysipelotrichaceae: Ileibacterium lipovorans gen. nov., sp. nov. and Dubosiella newyorkensis, gen. nov., sp. nov.</title>
        <authorList>
            <person name="Cox L.M."/>
            <person name="Sohn J."/>
            <person name="Tyrrell K.L."/>
            <person name="Citron D.M."/>
            <person name="Lawson P.A."/>
            <person name="Patel N.B."/>
            <person name="Iizumi T."/>
            <person name="Perez-Perez G.I."/>
            <person name="Goldstein E.J."/>
            <person name="Blaser M.J."/>
        </authorList>
    </citation>
    <scope>NUCLEOTIDE SEQUENCE [LARGE SCALE GENOMIC DNA]</scope>
    <source>
        <strain evidence="1 2">NYU-BL-A3</strain>
    </source>
</reference>
<dbReference type="Proteomes" id="UP000186341">
    <property type="component" value="Unassembled WGS sequence"/>
</dbReference>
<sequence length="75" mass="8352">MILKVVNSVDKRFQAIGSNVSKVGFSCENSPIKAQKILKNGIRKCSEGAFDSVLNLCSSECFIHLQRCIQSIQKY</sequence>
<proteinExistence type="predicted"/>
<name>A0A1U7NGT3_9FIRM</name>
<dbReference type="AlphaFoldDB" id="A0A1U7NGT3"/>
<accession>A0A1U7NGT3</accession>
<gene>
    <name evidence="1" type="ORF">BO222_05170</name>
</gene>